<accession>A0A0G0SE25</accession>
<comment type="caution">
    <text evidence="2">The sequence shown here is derived from an EMBL/GenBank/DDBJ whole genome shotgun (WGS) entry which is preliminary data.</text>
</comment>
<name>A0A0G0SE25_9BACT</name>
<protein>
    <recommendedName>
        <fullName evidence="1">DprA winged helix domain-containing protein</fullName>
    </recommendedName>
</protein>
<dbReference type="InterPro" id="IPR041614">
    <property type="entry name" value="DprA_WH"/>
</dbReference>
<dbReference type="AlphaFoldDB" id="A0A0G0SE25"/>
<proteinExistence type="predicted"/>
<dbReference type="Gene3D" id="1.10.10.10">
    <property type="entry name" value="Winged helix-like DNA-binding domain superfamily/Winged helix DNA-binding domain"/>
    <property type="match status" value="1"/>
</dbReference>
<dbReference type="InterPro" id="IPR036388">
    <property type="entry name" value="WH-like_DNA-bd_sf"/>
</dbReference>
<dbReference type="Proteomes" id="UP000034293">
    <property type="component" value="Unassembled WGS sequence"/>
</dbReference>
<sequence length="64" mass="7082">MKKVGPGILEGTKLIELLENETLHLDELVRITGIQTSEISARLTIMEMKGQVRSLGGGEYKRSL</sequence>
<feature type="domain" description="DprA winged helix" evidence="1">
    <location>
        <begin position="13"/>
        <end position="58"/>
    </location>
</feature>
<evidence type="ECO:0000313" key="2">
    <source>
        <dbReference type="EMBL" id="KKR63158.1"/>
    </source>
</evidence>
<organism evidence="2 3">
    <name type="scientific">Candidatus Woesebacteria bacterium GW2011_GWA1_40_43</name>
    <dbReference type="NCBI Taxonomy" id="1618553"/>
    <lineage>
        <taxon>Bacteria</taxon>
        <taxon>Candidatus Woeseibacteriota</taxon>
    </lineage>
</organism>
<evidence type="ECO:0000259" key="1">
    <source>
        <dbReference type="Pfam" id="PF17782"/>
    </source>
</evidence>
<evidence type="ECO:0000313" key="3">
    <source>
        <dbReference type="Proteomes" id="UP000034293"/>
    </source>
</evidence>
<dbReference type="Pfam" id="PF17782">
    <property type="entry name" value="WHD_DprA"/>
    <property type="match status" value="1"/>
</dbReference>
<dbReference type="EMBL" id="LBZA01000031">
    <property type="protein sequence ID" value="KKR63158.1"/>
    <property type="molecule type" value="Genomic_DNA"/>
</dbReference>
<gene>
    <name evidence="2" type="ORF">UU02_C0031G0012</name>
</gene>
<reference evidence="2 3" key="1">
    <citation type="journal article" date="2015" name="Nature">
        <title>rRNA introns, odd ribosomes, and small enigmatic genomes across a large radiation of phyla.</title>
        <authorList>
            <person name="Brown C.T."/>
            <person name="Hug L.A."/>
            <person name="Thomas B.C."/>
            <person name="Sharon I."/>
            <person name="Castelle C.J."/>
            <person name="Singh A."/>
            <person name="Wilkins M.J."/>
            <person name="Williams K.H."/>
            <person name="Banfield J.F."/>
        </authorList>
    </citation>
    <scope>NUCLEOTIDE SEQUENCE [LARGE SCALE GENOMIC DNA]</scope>
</reference>